<evidence type="ECO:0000313" key="2">
    <source>
        <dbReference type="Proteomes" id="UP000590442"/>
    </source>
</evidence>
<dbReference type="AlphaFoldDB" id="A0A846R3R0"/>
<sequence length="29" mass="3277">MMHFALLGPYPVEMNLSEVLILVEDNTLS</sequence>
<evidence type="ECO:0000313" key="1">
    <source>
        <dbReference type="EMBL" id="NJB72605.1"/>
    </source>
</evidence>
<dbReference type="Proteomes" id="UP000590442">
    <property type="component" value="Unassembled WGS sequence"/>
</dbReference>
<reference evidence="1 2" key="1">
    <citation type="submission" date="2020-03" db="EMBL/GenBank/DDBJ databases">
        <title>Genomic Encyclopedia of Type Strains, Phase IV (KMG-IV): sequencing the most valuable type-strain genomes for metagenomic binning, comparative biology and taxonomic classification.</title>
        <authorList>
            <person name="Goeker M."/>
        </authorList>
    </citation>
    <scope>NUCLEOTIDE SEQUENCE [LARGE SCALE GENOMIC DNA]</scope>
    <source>
        <strain evidence="1 2">DSM 29762</strain>
    </source>
</reference>
<dbReference type="EMBL" id="JAATJJ010000002">
    <property type="protein sequence ID" value="NJB72605.1"/>
    <property type="molecule type" value="Genomic_DNA"/>
</dbReference>
<organism evidence="1 2">
    <name type="scientific">Saonia flava</name>
    <dbReference type="NCBI Taxonomy" id="523696"/>
    <lineage>
        <taxon>Bacteria</taxon>
        <taxon>Pseudomonadati</taxon>
        <taxon>Bacteroidota</taxon>
        <taxon>Flavobacteriia</taxon>
        <taxon>Flavobacteriales</taxon>
        <taxon>Flavobacteriaceae</taxon>
        <taxon>Saonia</taxon>
    </lineage>
</organism>
<gene>
    <name evidence="1" type="ORF">GGR42_003096</name>
</gene>
<comment type="caution">
    <text evidence="1">The sequence shown here is derived from an EMBL/GenBank/DDBJ whole genome shotgun (WGS) entry which is preliminary data.</text>
</comment>
<accession>A0A846R3R0</accession>
<name>A0A846R3R0_9FLAO</name>
<proteinExistence type="predicted"/>
<keyword evidence="2" id="KW-1185">Reference proteome</keyword>
<protein>
    <submittedName>
        <fullName evidence="1">Uncharacterized protein</fullName>
    </submittedName>
</protein>